<evidence type="ECO:0000256" key="2">
    <source>
        <dbReference type="ARBA" id="ARBA00022801"/>
    </source>
</evidence>
<keyword evidence="1" id="KW-0645">Protease</keyword>
<proteinExistence type="predicted"/>
<dbReference type="GO" id="GO:0004252">
    <property type="term" value="F:serine-type endopeptidase activity"/>
    <property type="evidence" value="ECO:0007669"/>
    <property type="project" value="InterPro"/>
</dbReference>
<accession>A0AAV2SCX6</accession>
<dbReference type="PRINTS" id="PR00722">
    <property type="entry name" value="CHYMOTRYPSIN"/>
</dbReference>
<dbReference type="PROSITE" id="PS00134">
    <property type="entry name" value="TRYPSIN_HIS"/>
    <property type="match status" value="1"/>
</dbReference>
<dbReference type="InterPro" id="IPR001314">
    <property type="entry name" value="Peptidase_S1A"/>
</dbReference>
<dbReference type="AlphaFoldDB" id="A0AAV2SCX6"/>
<evidence type="ECO:0000259" key="4">
    <source>
        <dbReference type="PROSITE" id="PS50240"/>
    </source>
</evidence>
<dbReference type="FunFam" id="2.40.10.10:FF:000068">
    <property type="entry name" value="transmembrane protease serine 2"/>
    <property type="match status" value="1"/>
</dbReference>
<dbReference type="InterPro" id="IPR043504">
    <property type="entry name" value="Peptidase_S1_PA_chymotrypsin"/>
</dbReference>
<dbReference type="SMART" id="SM00020">
    <property type="entry name" value="Tryp_SPc"/>
    <property type="match status" value="1"/>
</dbReference>
<feature type="domain" description="Peptidase S1" evidence="4">
    <location>
        <begin position="31"/>
        <end position="157"/>
    </location>
</feature>
<dbReference type="Proteomes" id="UP001497623">
    <property type="component" value="Unassembled WGS sequence"/>
</dbReference>
<keyword evidence="6" id="KW-1185">Reference proteome</keyword>
<dbReference type="SUPFAM" id="SSF50494">
    <property type="entry name" value="Trypsin-like serine proteases"/>
    <property type="match status" value="1"/>
</dbReference>
<dbReference type="InterPro" id="IPR018114">
    <property type="entry name" value="TRYPSIN_HIS"/>
</dbReference>
<keyword evidence="2" id="KW-0378">Hydrolase</keyword>
<dbReference type="PANTHER" id="PTHR24252">
    <property type="entry name" value="ACROSIN-RELATED"/>
    <property type="match status" value="1"/>
</dbReference>
<organism evidence="5 6">
    <name type="scientific">Meganyctiphanes norvegica</name>
    <name type="common">Northern krill</name>
    <name type="synonym">Thysanopoda norvegica</name>
    <dbReference type="NCBI Taxonomy" id="48144"/>
    <lineage>
        <taxon>Eukaryota</taxon>
        <taxon>Metazoa</taxon>
        <taxon>Ecdysozoa</taxon>
        <taxon>Arthropoda</taxon>
        <taxon>Crustacea</taxon>
        <taxon>Multicrustacea</taxon>
        <taxon>Malacostraca</taxon>
        <taxon>Eumalacostraca</taxon>
        <taxon>Eucarida</taxon>
        <taxon>Euphausiacea</taxon>
        <taxon>Euphausiidae</taxon>
        <taxon>Meganyctiphanes</taxon>
    </lineage>
</organism>
<dbReference type="PANTHER" id="PTHR24252:SF17">
    <property type="entry name" value="SUPPRESSOR OF TUMORIGENICITY 14 PROTEIN HOMOLOG-RELATED"/>
    <property type="match status" value="1"/>
</dbReference>
<evidence type="ECO:0000313" key="6">
    <source>
        <dbReference type="Proteomes" id="UP001497623"/>
    </source>
</evidence>
<reference evidence="5 6" key="1">
    <citation type="submission" date="2024-05" db="EMBL/GenBank/DDBJ databases">
        <authorList>
            <person name="Wallberg A."/>
        </authorList>
    </citation>
    <scope>NUCLEOTIDE SEQUENCE [LARGE SCALE GENOMIC DNA]</scope>
</reference>
<keyword evidence="3" id="KW-1015">Disulfide bond</keyword>
<dbReference type="GO" id="GO:0006508">
    <property type="term" value="P:proteolysis"/>
    <property type="evidence" value="ECO:0007669"/>
    <property type="project" value="UniProtKB-KW"/>
</dbReference>
<dbReference type="Gene3D" id="2.40.10.10">
    <property type="entry name" value="Trypsin-like serine proteases"/>
    <property type="match status" value="2"/>
</dbReference>
<dbReference type="EMBL" id="CAXKWB010057520">
    <property type="protein sequence ID" value="CAL4179530.1"/>
    <property type="molecule type" value="Genomic_DNA"/>
</dbReference>
<sequence length="157" mass="17219">CGSYEAVKHIPSFANKIRFNPQSPLNEMGGIAAIHDSATNLGSSSHFCGASLISDRYLLTAAHCIVEGRSPVMVSLGREDLSKNPTPGINTYEIQNHYIQPSYGSGKYGYNDIAILKTKRKVLYNDKTWPFCLPDKNEVLDKNLPVLIGGWGQVDSC</sequence>
<protein>
    <recommendedName>
        <fullName evidence="4">Peptidase S1 domain-containing protein</fullName>
    </recommendedName>
</protein>
<dbReference type="InterPro" id="IPR001254">
    <property type="entry name" value="Trypsin_dom"/>
</dbReference>
<feature type="non-terminal residue" evidence="5">
    <location>
        <position position="1"/>
    </location>
</feature>
<evidence type="ECO:0000313" key="5">
    <source>
        <dbReference type="EMBL" id="CAL4179530.1"/>
    </source>
</evidence>
<dbReference type="PROSITE" id="PS50240">
    <property type="entry name" value="TRYPSIN_DOM"/>
    <property type="match status" value="1"/>
</dbReference>
<dbReference type="InterPro" id="IPR009003">
    <property type="entry name" value="Peptidase_S1_PA"/>
</dbReference>
<name>A0AAV2SCX6_MEGNR</name>
<dbReference type="Pfam" id="PF00089">
    <property type="entry name" value="Trypsin"/>
    <property type="match status" value="1"/>
</dbReference>
<evidence type="ECO:0000256" key="1">
    <source>
        <dbReference type="ARBA" id="ARBA00022670"/>
    </source>
</evidence>
<feature type="non-terminal residue" evidence="5">
    <location>
        <position position="157"/>
    </location>
</feature>
<gene>
    <name evidence="5" type="ORF">MNOR_LOCUS35193</name>
</gene>
<evidence type="ECO:0000256" key="3">
    <source>
        <dbReference type="ARBA" id="ARBA00023157"/>
    </source>
</evidence>
<comment type="caution">
    <text evidence="5">The sequence shown here is derived from an EMBL/GenBank/DDBJ whole genome shotgun (WGS) entry which is preliminary data.</text>
</comment>